<comment type="caution">
    <text evidence="1">The sequence shown here is derived from an EMBL/GenBank/DDBJ whole genome shotgun (WGS) entry which is preliminary data.</text>
</comment>
<proteinExistence type="predicted"/>
<evidence type="ECO:0000313" key="1">
    <source>
        <dbReference type="EMBL" id="MPL77906.1"/>
    </source>
</evidence>
<dbReference type="EMBL" id="VSSQ01000111">
    <property type="protein sequence ID" value="MPL77906.1"/>
    <property type="molecule type" value="Genomic_DNA"/>
</dbReference>
<name>A0A644UFZ0_9ZZZZ</name>
<organism evidence="1">
    <name type="scientific">bioreactor metagenome</name>
    <dbReference type="NCBI Taxonomy" id="1076179"/>
    <lineage>
        <taxon>unclassified sequences</taxon>
        <taxon>metagenomes</taxon>
        <taxon>ecological metagenomes</taxon>
    </lineage>
</organism>
<reference evidence="1" key="1">
    <citation type="submission" date="2019-08" db="EMBL/GenBank/DDBJ databases">
        <authorList>
            <person name="Kucharzyk K."/>
            <person name="Murdoch R.W."/>
            <person name="Higgins S."/>
            <person name="Loffler F."/>
        </authorList>
    </citation>
    <scope>NUCLEOTIDE SEQUENCE</scope>
</reference>
<accession>A0A644UFZ0</accession>
<dbReference type="AlphaFoldDB" id="A0A644UFZ0"/>
<sequence length="131" mass="14669">MTHDAWIQNPEVLEKIFLASRLVCREEIAPDKAAVKLAEMIDDTPEAVKVYFDMYAHMRQGRIFKQSGGDPMIIYFLQRIAQEDGDRALAFALKSVYGFSGFKESVGCYMDDLNKACADIQRITGVKPAGA</sequence>
<protein>
    <submittedName>
        <fullName evidence="1">Uncharacterized protein</fullName>
    </submittedName>
</protein>
<gene>
    <name evidence="1" type="ORF">SDC9_23766</name>
</gene>